<sequence length="144" mass="15880">MEFILVPNPISPKTSKVKRWNTSSTSRGVFCATASANMSTSCPCTSAKESKDNTMLTLPRLAVGHHNAVAQQIEKHLVNVFASGEKVKLRLEHSFQMLGFCDKHHIIFPGQAEHKRVAIRRGKSVSKPVVHAWSIGYELNGVAE</sequence>
<dbReference type="EMBL" id="CM047587">
    <property type="protein sequence ID" value="KAI9906665.1"/>
    <property type="molecule type" value="Genomic_DNA"/>
</dbReference>
<evidence type="ECO:0000313" key="2">
    <source>
        <dbReference type="Proteomes" id="UP001163321"/>
    </source>
</evidence>
<organism evidence="1 2">
    <name type="scientific">Peronosclerospora sorghi</name>
    <dbReference type="NCBI Taxonomy" id="230839"/>
    <lineage>
        <taxon>Eukaryota</taxon>
        <taxon>Sar</taxon>
        <taxon>Stramenopiles</taxon>
        <taxon>Oomycota</taxon>
        <taxon>Peronosporomycetes</taxon>
        <taxon>Peronosporales</taxon>
        <taxon>Peronosporaceae</taxon>
        <taxon>Peronosclerospora</taxon>
    </lineage>
</organism>
<gene>
    <name evidence="1" type="ORF">PsorP6_002765</name>
</gene>
<accession>A0ACC0VL46</accession>
<comment type="caution">
    <text evidence="1">The sequence shown here is derived from an EMBL/GenBank/DDBJ whole genome shotgun (WGS) entry which is preliminary data.</text>
</comment>
<dbReference type="Proteomes" id="UP001163321">
    <property type="component" value="Chromosome 8"/>
</dbReference>
<protein>
    <submittedName>
        <fullName evidence="1">Uncharacterized protein</fullName>
    </submittedName>
</protein>
<reference evidence="1 2" key="1">
    <citation type="journal article" date="2022" name="bioRxiv">
        <title>The genome of the oomycete Peronosclerospora sorghi, a cosmopolitan pathogen of maize and sorghum, is inflated with dispersed pseudogenes.</title>
        <authorList>
            <person name="Fletcher K."/>
            <person name="Martin F."/>
            <person name="Isakeit T."/>
            <person name="Cavanaugh K."/>
            <person name="Magill C."/>
            <person name="Michelmore R."/>
        </authorList>
    </citation>
    <scope>NUCLEOTIDE SEQUENCE [LARGE SCALE GENOMIC DNA]</scope>
    <source>
        <strain evidence="1">P6</strain>
    </source>
</reference>
<name>A0ACC0VL46_9STRA</name>
<keyword evidence="2" id="KW-1185">Reference proteome</keyword>
<evidence type="ECO:0000313" key="1">
    <source>
        <dbReference type="EMBL" id="KAI9906665.1"/>
    </source>
</evidence>
<proteinExistence type="predicted"/>